<evidence type="ECO:0000313" key="5">
    <source>
        <dbReference type="Proteomes" id="UP000231470"/>
    </source>
</evidence>
<feature type="compositionally biased region" description="Basic and acidic residues" evidence="1">
    <location>
        <begin position="28"/>
        <end position="37"/>
    </location>
</feature>
<dbReference type="Proteomes" id="UP000231470">
    <property type="component" value="Segment"/>
</dbReference>
<evidence type="ECO:0000256" key="1">
    <source>
        <dbReference type="SAM" id="MobiDB-lite"/>
    </source>
</evidence>
<dbReference type="RefSeq" id="YP_009615980.1">
    <property type="nucleotide sequence ID" value="NC_042047.1"/>
</dbReference>
<dbReference type="Proteomes" id="UP000230444">
    <property type="component" value="Segment"/>
</dbReference>
<accession>A0A1J0MFZ4</accession>
<feature type="region of interest" description="Disordered" evidence="1">
    <location>
        <begin position="28"/>
        <end position="73"/>
    </location>
</feature>
<reference evidence="3 4" key="1">
    <citation type="submission" date="2016-11" db="EMBL/GenBank/DDBJ databases">
        <title>Complete genome of the first virulent bacteriophage infecting the opportunist pathogen Serratia rubidaea.</title>
        <authorList>
            <person name="Xing S."/>
            <person name="Ma T."/>
            <person name="Zhang X."/>
            <person name="Huang Y."/>
            <person name="Mi Z."/>
            <person name="Sun Q."/>
            <person name="An X."/>
            <person name="Fan H."/>
            <person name="Wu S."/>
            <person name="Lin W."/>
            <person name="Tong Y."/>
        </authorList>
    </citation>
    <scope>NUCLEOTIDE SEQUENCE [LARGE SCALE GENOMIC DNA]</scope>
</reference>
<organism evidence="3 4">
    <name type="scientific">Serratia phage vB_Sru_IME250</name>
    <dbReference type="NCBI Taxonomy" id="1852640"/>
    <lineage>
        <taxon>Viruses</taxon>
        <taxon>Duplodnaviria</taxon>
        <taxon>Heunggongvirae</taxon>
        <taxon>Uroviricota</taxon>
        <taxon>Caudoviricetes</taxon>
        <taxon>Pantevenvirales</taxon>
        <taxon>Ackermannviridae</taxon>
        <taxon>Taipeivirus</taxon>
        <taxon>Taipeivirus IME250</taxon>
    </lineage>
</organism>
<dbReference type="EMBL" id="KY073123">
    <property type="protein sequence ID" value="APD20087.1"/>
    <property type="molecule type" value="Genomic_DNA"/>
</dbReference>
<evidence type="ECO:0000313" key="2">
    <source>
        <dbReference type="EMBL" id="ANM47179.1"/>
    </source>
</evidence>
<feature type="compositionally biased region" description="Basic residues" evidence="1">
    <location>
        <begin position="58"/>
        <end position="73"/>
    </location>
</feature>
<dbReference type="EMBL" id="KX147096">
    <property type="protein sequence ID" value="ANM47179.1"/>
    <property type="molecule type" value="Genomic_DNA"/>
</dbReference>
<name>A0A1J0MFZ4_9CAUD</name>
<evidence type="ECO:0000313" key="4">
    <source>
        <dbReference type="Proteomes" id="UP000230444"/>
    </source>
</evidence>
<protein>
    <submittedName>
        <fullName evidence="3">Uncharacterized protein</fullName>
    </submittedName>
</protein>
<keyword evidence="5" id="KW-1185">Reference proteome</keyword>
<dbReference type="KEGG" id="vg:40092461"/>
<sequence length="73" mass="7982">MSSKKKGLLAIAVATAAISAEQAFSRSYRESLHHGDENWWSNNSGPGTAGHGRPSVNRPKKAKTHGKNKRKRK</sequence>
<proteinExistence type="predicted"/>
<evidence type="ECO:0000313" key="3">
    <source>
        <dbReference type="EMBL" id="APD20087.1"/>
    </source>
</evidence>
<dbReference type="GeneID" id="40092461"/>
<reference evidence="2 5" key="2">
    <citation type="journal article" date="2017" name="Arch. Virol.">
        <title>First complete genome sequence of a virulent bacteriophage infecting the opportunistic pathogen Serratia rubidaea.</title>
        <authorList>
            <person name="Xing S."/>
            <person name="Ma T."/>
            <person name="Zhang X."/>
            <person name="Huang Y."/>
            <person name="Mi Z."/>
            <person name="Sun Q."/>
            <person name="An X."/>
            <person name="Fan H."/>
            <person name="Wu S."/>
            <person name="Wei L."/>
            <person name="Tong Y."/>
        </authorList>
    </citation>
    <scope>NUCLEOTIDE SEQUENCE [LARGE SCALE GENOMIC DNA]</scope>
</reference>